<feature type="transmembrane region" description="Helical" evidence="6">
    <location>
        <begin position="179"/>
        <end position="199"/>
    </location>
</feature>
<evidence type="ECO:0000256" key="6">
    <source>
        <dbReference type="RuleBase" id="RU363077"/>
    </source>
</evidence>
<sequence length="356" mass="39605">MGEQLGPYLAMFFVQLIYSGMTLLSKSVFNGGMTTSVFVFYRQFIGAIIMVALSLIFERKQSVPVTYSFLAIFKIFMLSLLGLTLALNVHGIALAYTSAMLAAAIVNCLPASTFFFAVLLRVEKVNLRTKSGIVKIGSVLLCMGGASILAFYKGPQLHIVHHHRDDRQHKDHFSYNNKWILGSLLLFLSTTMWSLWLVLQSQLLKSYPSKLTFMSIQSVSSAIQSFGIAIAFERDFEQWKLGWNMRLLAVLYCGILVTAVSYYLQALVIEKKGPVFPATWNPLSFIIATVGSVILLDEPLFLGSVLGGILLVLSLYSVLWAKSKEGISHNHNSLPIQPYKECAEIKTEIPCSKPPQ</sequence>
<name>A0A9D5ABG4_PEA</name>
<evidence type="ECO:0000256" key="5">
    <source>
        <dbReference type="ARBA" id="ARBA00023136"/>
    </source>
</evidence>
<comment type="similarity">
    <text evidence="2 6">Belongs to the drug/metabolite transporter (DMT) superfamily. Plant drug/metabolite exporter (P-DME) (TC 2.A.7.4) family.</text>
</comment>
<dbReference type="InterPro" id="IPR000620">
    <property type="entry name" value="EamA_dom"/>
</dbReference>
<feature type="transmembrane region" description="Helical" evidence="6">
    <location>
        <begin position="37"/>
        <end position="57"/>
    </location>
</feature>
<dbReference type="EMBL" id="JAMSHJ010000005">
    <property type="protein sequence ID" value="KAI5405112.1"/>
    <property type="molecule type" value="Genomic_DNA"/>
</dbReference>
<dbReference type="Proteomes" id="UP001058974">
    <property type="component" value="Chromosome 5"/>
</dbReference>
<feature type="transmembrane region" description="Helical" evidence="6">
    <location>
        <begin position="132"/>
        <end position="152"/>
    </location>
</feature>
<comment type="caution">
    <text evidence="8">The sequence shown here is derived from an EMBL/GenBank/DDBJ whole genome shotgun (WGS) entry which is preliminary data.</text>
</comment>
<reference evidence="8 9" key="1">
    <citation type="journal article" date="2022" name="Nat. Genet.">
        <title>Improved pea reference genome and pan-genome highlight genomic features and evolutionary characteristics.</title>
        <authorList>
            <person name="Yang T."/>
            <person name="Liu R."/>
            <person name="Luo Y."/>
            <person name="Hu S."/>
            <person name="Wang D."/>
            <person name="Wang C."/>
            <person name="Pandey M.K."/>
            <person name="Ge S."/>
            <person name="Xu Q."/>
            <person name="Li N."/>
            <person name="Li G."/>
            <person name="Huang Y."/>
            <person name="Saxena R.K."/>
            <person name="Ji Y."/>
            <person name="Li M."/>
            <person name="Yan X."/>
            <person name="He Y."/>
            <person name="Liu Y."/>
            <person name="Wang X."/>
            <person name="Xiang C."/>
            <person name="Varshney R.K."/>
            <person name="Ding H."/>
            <person name="Gao S."/>
            <person name="Zong X."/>
        </authorList>
    </citation>
    <scope>NUCLEOTIDE SEQUENCE [LARGE SCALE GENOMIC DNA]</scope>
    <source>
        <strain evidence="8 9">cv. Zhongwan 6</strain>
    </source>
</reference>
<feature type="transmembrane region" description="Helical" evidence="6">
    <location>
        <begin position="244"/>
        <end position="264"/>
    </location>
</feature>
<keyword evidence="9" id="KW-1185">Reference proteome</keyword>
<evidence type="ECO:0000313" key="8">
    <source>
        <dbReference type="EMBL" id="KAI5405112.1"/>
    </source>
</evidence>
<dbReference type="AlphaFoldDB" id="A0A9D5ABG4"/>
<dbReference type="GO" id="GO:0016020">
    <property type="term" value="C:membrane"/>
    <property type="evidence" value="ECO:0007669"/>
    <property type="project" value="UniProtKB-SubCell"/>
</dbReference>
<feature type="domain" description="EamA" evidence="7">
    <location>
        <begin position="8"/>
        <end position="136"/>
    </location>
</feature>
<keyword evidence="3 6" id="KW-0812">Transmembrane</keyword>
<feature type="transmembrane region" description="Helical" evidence="6">
    <location>
        <begin position="69"/>
        <end position="87"/>
    </location>
</feature>
<gene>
    <name evidence="8" type="ORF">KIW84_052043</name>
</gene>
<evidence type="ECO:0000256" key="4">
    <source>
        <dbReference type="ARBA" id="ARBA00022989"/>
    </source>
</evidence>
<proteinExistence type="inferred from homology"/>
<evidence type="ECO:0000256" key="2">
    <source>
        <dbReference type="ARBA" id="ARBA00007635"/>
    </source>
</evidence>
<feature type="transmembrane region" description="Helical" evidence="6">
    <location>
        <begin position="93"/>
        <end position="120"/>
    </location>
</feature>
<dbReference type="SUPFAM" id="SSF103481">
    <property type="entry name" value="Multidrug resistance efflux transporter EmrE"/>
    <property type="match status" value="2"/>
</dbReference>
<dbReference type="PANTHER" id="PTHR31218">
    <property type="entry name" value="WAT1-RELATED PROTEIN"/>
    <property type="match status" value="1"/>
</dbReference>
<dbReference type="OrthoDB" id="1718296at2759"/>
<keyword evidence="4 6" id="KW-1133">Transmembrane helix</keyword>
<accession>A0A9D5ABG4</accession>
<comment type="subcellular location">
    <subcellularLocation>
        <location evidence="1 6">Membrane</location>
        <topology evidence="1 6">Multi-pass membrane protein</topology>
    </subcellularLocation>
</comment>
<dbReference type="Gramene" id="Psat05G0204300-T1">
    <property type="protein sequence ID" value="KAI5405112.1"/>
    <property type="gene ID" value="KIW84_052043"/>
</dbReference>
<feature type="transmembrane region" description="Helical" evidence="6">
    <location>
        <begin position="211"/>
        <end position="232"/>
    </location>
</feature>
<evidence type="ECO:0000313" key="9">
    <source>
        <dbReference type="Proteomes" id="UP001058974"/>
    </source>
</evidence>
<dbReference type="Pfam" id="PF00892">
    <property type="entry name" value="EamA"/>
    <property type="match status" value="2"/>
</dbReference>
<feature type="transmembrane region" description="Helical" evidence="6">
    <location>
        <begin position="7"/>
        <end position="25"/>
    </location>
</feature>
<organism evidence="8 9">
    <name type="scientific">Pisum sativum</name>
    <name type="common">Garden pea</name>
    <name type="synonym">Lathyrus oleraceus</name>
    <dbReference type="NCBI Taxonomy" id="3888"/>
    <lineage>
        <taxon>Eukaryota</taxon>
        <taxon>Viridiplantae</taxon>
        <taxon>Streptophyta</taxon>
        <taxon>Embryophyta</taxon>
        <taxon>Tracheophyta</taxon>
        <taxon>Spermatophyta</taxon>
        <taxon>Magnoliopsida</taxon>
        <taxon>eudicotyledons</taxon>
        <taxon>Gunneridae</taxon>
        <taxon>Pentapetalae</taxon>
        <taxon>rosids</taxon>
        <taxon>fabids</taxon>
        <taxon>Fabales</taxon>
        <taxon>Fabaceae</taxon>
        <taxon>Papilionoideae</taxon>
        <taxon>50 kb inversion clade</taxon>
        <taxon>NPAAA clade</taxon>
        <taxon>Hologalegina</taxon>
        <taxon>IRL clade</taxon>
        <taxon>Fabeae</taxon>
        <taxon>Lathyrus</taxon>
    </lineage>
</organism>
<dbReference type="GO" id="GO:0022857">
    <property type="term" value="F:transmembrane transporter activity"/>
    <property type="evidence" value="ECO:0007669"/>
    <property type="project" value="InterPro"/>
</dbReference>
<evidence type="ECO:0000256" key="3">
    <source>
        <dbReference type="ARBA" id="ARBA00022692"/>
    </source>
</evidence>
<feature type="domain" description="EamA" evidence="7">
    <location>
        <begin position="181"/>
        <end position="319"/>
    </location>
</feature>
<evidence type="ECO:0000259" key="7">
    <source>
        <dbReference type="Pfam" id="PF00892"/>
    </source>
</evidence>
<protein>
    <recommendedName>
        <fullName evidence="6">WAT1-related protein</fullName>
    </recommendedName>
</protein>
<dbReference type="InterPro" id="IPR030184">
    <property type="entry name" value="WAT1-related"/>
</dbReference>
<keyword evidence="5 6" id="KW-0472">Membrane</keyword>
<dbReference type="InterPro" id="IPR037185">
    <property type="entry name" value="EmrE-like"/>
</dbReference>
<feature type="transmembrane region" description="Helical" evidence="6">
    <location>
        <begin position="301"/>
        <end position="321"/>
    </location>
</feature>
<feature type="transmembrane region" description="Helical" evidence="6">
    <location>
        <begin position="276"/>
        <end position="295"/>
    </location>
</feature>
<evidence type="ECO:0000256" key="1">
    <source>
        <dbReference type="ARBA" id="ARBA00004141"/>
    </source>
</evidence>